<feature type="domain" description="HTH gntR-type" evidence="5">
    <location>
        <begin position="10"/>
        <end position="78"/>
    </location>
</feature>
<dbReference type="Pfam" id="PF00392">
    <property type="entry name" value="GntR"/>
    <property type="match status" value="1"/>
</dbReference>
<evidence type="ECO:0000313" key="7">
    <source>
        <dbReference type="Proteomes" id="UP000239990"/>
    </source>
</evidence>
<comment type="caution">
    <text evidence="6">The sequence shown here is derived from an EMBL/GenBank/DDBJ whole genome shotgun (WGS) entry which is preliminary data.</text>
</comment>
<dbReference type="InterPro" id="IPR011711">
    <property type="entry name" value="GntR_C"/>
</dbReference>
<sequence length="252" mass="27127">MNSLQAVAPTRLYRMIADQIAARIKAGHFPVGGRLPAERELAEQLQVSRASVREALIALEIEGYVDVRVGTGVFVCAPREDGQYHDARDAATPPATAADSAAGSAEATDIGPFDLLETRLLIEPECAALAAQKASPAQIAAIRAAHDGMSLTESPSVHDRAFHSAIGAACGNAALAAAISHIWHLSTLSPVFHRLEEHFVTTKVWIEAQKEHERILAAIVDRDPIRARHAMHDHLVGILARLREDFGNVGIR</sequence>
<organism evidence="6 7">
    <name type="scientific">Achromobacter spanius</name>
    <dbReference type="NCBI Taxonomy" id="217203"/>
    <lineage>
        <taxon>Bacteria</taxon>
        <taxon>Pseudomonadati</taxon>
        <taxon>Pseudomonadota</taxon>
        <taxon>Betaproteobacteria</taxon>
        <taxon>Burkholderiales</taxon>
        <taxon>Alcaligenaceae</taxon>
        <taxon>Achromobacter</taxon>
    </lineage>
</organism>
<dbReference type="GO" id="GO:0003677">
    <property type="term" value="F:DNA binding"/>
    <property type="evidence" value="ECO:0007669"/>
    <property type="project" value="UniProtKB-KW"/>
</dbReference>
<reference evidence="6 7" key="1">
    <citation type="submission" date="2018-02" db="EMBL/GenBank/DDBJ databases">
        <title>Draft Genome of Achromobacter spanius stain 6.</title>
        <authorList>
            <person name="Gunasekera T.S."/>
            <person name="Radwan O."/>
            <person name="Ruiz O.N."/>
        </authorList>
    </citation>
    <scope>NUCLEOTIDE SEQUENCE [LARGE SCALE GENOMIC DNA]</scope>
    <source>
        <strain evidence="6 7">6</strain>
    </source>
</reference>
<dbReference type="GO" id="GO:0003700">
    <property type="term" value="F:DNA-binding transcription factor activity"/>
    <property type="evidence" value="ECO:0007669"/>
    <property type="project" value="InterPro"/>
</dbReference>
<dbReference type="Proteomes" id="UP000239990">
    <property type="component" value="Unassembled WGS sequence"/>
</dbReference>
<evidence type="ECO:0000256" key="4">
    <source>
        <dbReference type="SAM" id="MobiDB-lite"/>
    </source>
</evidence>
<dbReference type="Pfam" id="PF07729">
    <property type="entry name" value="FCD"/>
    <property type="match status" value="1"/>
</dbReference>
<evidence type="ECO:0000256" key="3">
    <source>
        <dbReference type="ARBA" id="ARBA00023163"/>
    </source>
</evidence>
<dbReference type="PANTHER" id="PTHR43537:SF5">
    <property type="entry name" value="UXU OPERON TRANSCRIPTIONAL REGULATOR"/>
    <property type="match status" value="1"/>
</dbReference>
<proteinExistence type="predicted"/>
<dbReference type="Gene3D" id="1.10.10.10">
    <property type="entry name" value="Winged helix-like DNA-binding domain superfamily/Winged helix DNA-binding domain"/>
    <property type="match status" value="1"/>
</dbReference>
<dbReference type="InterPro" id="IPR036388">
    <property type="entry name" value="WH-like_DNA-bd_sf"/>
</dbReference>
<dbReference type="EMBL" id="PREU01000020">
    <property type="protein sequence ID" value="PPA72777.1"/>
    <property type="molecule type" value="Genomic_DNA"/>
</dbReference>
<keyword evidence="3" id="KW-0804">Transcription</keyword>
<accession>A0A2S5GI98</accession>
<dbReference type="OrthoDB" id="5296437at2"/>
<evidence type="ECO:0000259" key="5">
    <source>
        <dbReference type="PROSITE" id="PS50949"/>
    </source>
</evidence>
<dbReference type="RefSeq" id="WP_104145760.1">
    <property type="nucleotide sequence ID" value="NZ_PREU01000020.1"/>
</dbReference>
<dbReference type="SMART" id="SM00895">
    <property type="entry name" value="FCD"/>
    <property type="match status" value="1"/>
</dbReference>
<dbReference type="AlphaFoldDB" id="A0A2S5GI98"/>
<dbReference type="CDD" id="cd07377">
    <property type="entry name" value="WHTH_GntR"/>
    <property type="match status" value="1"/>
</dbReference>
<evidence type="ECO:0000256" key="2">
    <source>
        <dbReference type="ARBA" id="ARBA00023125"/>
    </source>
</evidence>
<dbReference type="Gene3D" id="1.20.120.530">
    <property type="entry name" value="GntR ligand-binding domain-like"/>
    <property type="match status" value="1"/>
</dbReference>
<protein>
    <submittedName>
        <fullName evidence="6">FadR family transcriptional regulator</fullName>
    </submittedName>
</protein>
<evidence type="ECO:0000313" key="6">
    <source>
        <dbReference type="EMBL" id="PPA72777.1"/>
    </source>
</evidence>
<name>A0A2S5GI98_9BURK</name>
<dbReference type="InterPro" id="IPR000524">
    <property type="entry name" value="Tscrpt_reg_HTH_GntR"/>
</dbReference>
<dbReference type="PROSITE" id="PS50949">
    <property type="entry name" value="HTH_GNTR"/>
    <property type="match status" value="1"/>
</dbReference>
<evidence type="ECO:0000256" key="1">
    <source>
        <dbReference type="ARBA" id="ARBA00023015"/>
    </source>
</evidence>
<dbReference type="PRINTS" id="PR00035">
    <property type="entry name" value="HTHGNTR"/>
</dbReference>
<gene>
    <name evidence="6" type="ORF">C4E15_28695</name>
</gene>
<dbReference type="SUPFAM" id="SSF48008">
    <property type="entry name" value="GntR ligand-binding domain-like"/>
    <property type="match status" value="1"/>
</dbReference>
<dbReference type="PANTHER" id="PTHR43537">
    <property type="entry name" value="TRANSCRIPTIONAL REGULATOR, GNTR FAMILY"/>
    <property type="match status" value="1"/>
</dbReference>
<dbReference type="SMART" id="SM00345">
    <property type="entry name" value="HTH_GNTR"/>
    <property type="match status" value="1"/>
</dbReference>
<keyword evidence="2" id="KW-0238">DNA-binding</keyword>
<feature type="compositionally biased region" description="Low complexity" evidence="4">
    <location>
        <begin position="90"/>
        <end position="104"/>
    </location>
</feature>
<dbReference type="InterPro" id="IPR036390">
    <property type="entry name" value="WH_DNA-bd_sf"/>
</dbReference>
<feature type="region of interest" description="Disordered" evidence="4">
    <location>
        <begin position="84"/>
        <end position="104"/>
    </location>
</feature>
<dbReference type="SUPFAM" id="SSF46785">
    <property type="entry name" value="Winged helix' DNA-binding domain"/>
    <property type="match status" value="1"/>
</dbReference>
<keyword evidence="1" id="KW-0805">Transcription regulation</keyword>
<dbReference type="InterPro" id="IPR008920">
    <property type="entry name" value="TF_FadR/GntR_C"/>
</dbReference>